<feature type="domain" description="Endo-acting ulvan lyase 2nd" evidence="4">
    <location>
        <begin position="300"/>
        <end position="440"/>
    </location>
</feature>
<dbReference type="InterPro" id="IPR012480">
    <property type="entry name" value="Hepar_II_III_C"/>
</dbReference>
<evidence type="ECO:0000256" key="1">
    <source>
        <dbReference type="ARBA" id="ARBA00004196"/>
    </source>
</evidence>
<gene>
    <name evidence="5" type="ORF">RC083_19565</name>
</gene>
<dbReference type="Gene3D" id="1.50.10.100">
    <property type="entry name" value="Chondroitin AC/alginate lyase"/>
    <property type="match status" value="1"/>
</dbReference>
<dbReference type="Proteomes" id="UP001226574">
    <property type="component" value="Unassembled WGS sequence"/>
</dbReference>
<dbReference type="Pfam" id="PF26377">
    <property type="entry name" value="Ulvan_lyase_2nd"/>
    <property type="match status" value="1"/>
</dbReference>
<dbReference type="InterPro" id="IPR058849">
    <property type="entry name" value="Ulvan_lyase_2nd"/>
</dbReference>
<reference evidence="5 6" key="1">
    <citation type="submission" date="2023-08" db="EMBL/GenBank/DDBJ databases">
        <title>Pseudoalteromonas haloplanktis LL1 genome.</title>
        <authorList>
            <person name="Wu S."/>
        </authorList>
    </citation>
    <scope>NUCLEOTIDE SEQUENCE [LARGE SCALE GENOMIC DNA]</scope>
    <source>
        <strain evidence="5 6">LL1</strain>
    </source>
</reference>
<dbReference type="InterPro" id="IPR058848">
    <property type="entry name" value="Ulvan_lyase_C"/>
</dbReference>
<keyword evidence="6" id="KW-1185">Reference proteome</keyword>
<evidence type="ECO:0000313" key="6">
    <source>
        <dbReference type="Proteomes" id="UP001226574"/>
    </source>
</evidence>
<name>A0ABU1BH80_PSEHA</name>
<protein>
    <submittedName>
        <fullName evidence="5">Heparinase II/III family protein</fullName>
    </submittedName>
</protein>
<organism evidence="5 6">
    <name type="scientific">Pseudoalteromonas haloplanktis</name>
    <name type="common">Alteromonas haloplanktis</name>
    <dbReference type="NCBI Taxonomy" id="228"/>
    <lineage>
        <taxon>Bacteria</taxon>
        <taxon>Pseudomonadati</taxon>
        <taxon>Pseudomonadota</taxon>
        <taxon>Gammaproteobacteria</taxon>
        <taxon>Alteromonadales</taxon>
        <taxon>Pseudoalteromonadaceae</taxon>
        <taxon>Pseudoalteromonas</taxon>
    </lineage>
</organism>
<dbReference type="InterPro" id="IPR008929">
    <property type="entry name" value="Chondroitin_lyas"/>
</dbReference>
<dbReference type="Pfam" id="PF26374">
    <property type="entry name" value="Ulvan_lyaseC"/>
    <property type="match status" value="1"/>
</dbReference>
<evidence type="ECO:0000259" key="4">
    <source>
        <dbReference type="Pfam" id="PF26377"/>
    </source>
</evidence>
<dbReference type="Pfam" id="PF07940">
    <property type="entry name" value="Hepar_II_III_C"/>
    <property type="match status" value="1"/>
</dbReference>
<dbReference type="SUPFAM" id="SSF48230">
    <property type="entry name" value="Chondroitin AC/alginate lyase"/>
    <property type="match status" value="1"/>
</dbReference>
<proteinExistence type="predicted"/>
<evidence type="ECO:0000259" key="2">
    <source>
        <dbReference type="Pfam" id="PF07940"/>
    </source>
</evidence>
<comment type="caution">
    <text evidence="5">The sequence shown here is derived from an EMBL/GenBank/DDBJ whole genome shotgun (WGS) entry which is preliminary data.</text>
</comment>
<feature type="domain" description="Endo-acting ulvan lyase C-terminal" evidence="3">
    <location>
        <begin position="760"/>
        <end position="852"/>
    </location>
</feature>
<comment type="subcellular location">
    <subcellularLocation>
        <location evidence="1">Cell envelope</location>
    </subcellularLocation>
</comment>
<dbReference type="Gene3D" id="2.70.98.70">
    <property type="match status" value="1"/>
</dbReference>
<sequence>MFAINSKMSWKMPLRSLSDKPCLAVMSVILVVLTTFRVSAAEVERPSIWVTNSERPEILNKIKTEPWAESLFEELKHRVEPIASLNKEKRLKPLEELPLIWSEDKSQAPTLPNFLVKDGGTKEQLTRVVKALQDGVDCGVMYYLTQEDKYAACGADILNTYTNALMLMKVHKEGAMNSSWMFPGDHLYEARVIGAQLPIIYDFVYPYLKSGGKVYDLQSNSLVAFDFAQAQSVFKTYVWLALNKGLLDSNWPVLESSSLVHNTLALDNPKEIAKNLPYYTHVDTKHQASLKTVAKSFENEGDIWPESFQYSKHVAAFSVYLMTLLDRYDPALKLGQKYTNIPAAFTSYYDLQYPNNEYPYIGDGHRTYKPEYSALEMSLLLAKLNNNEKQINDFSNYLASSINAGVYDRGHLHKRSYGASPYYTPLQLLWFTKEIQSSQEVDVAPPRPRTKRLEYAGMNIQRNISKTDPVKNSLMAFVAGGSYIHGHASGMDMELYGQGHVLGVDGGKGTYRTPIHENYYRLFAAHNSVISNGASASSGDWINLGINRVISIAMEPAAGEEGVSDKYSFNTSSFYDEFNKVSPADHQRTLALIKLSDTKGYYLDIFRAKSSHHQEFHDYVYHNIGDHVSITSHAKEVDLRPDTERYQAASKTPWVKHKDYQHPGWHYFEDVKTAKKSSQQYEATFTASKLGDKSIAMRALIPAGLDVELTTVNAPQAYGASAPYNKKPLPTFVMRHQGQTWSNPFTVAYESITEGEDYAVKSVERIFSNGEFKGVKVSAHVDGRSLIQYIVLQENNDDVYEDASLGIHFQGQFAVVTLNDQSELVDMYIGKGKSLRFKDHSLSSYYKNSGYLKI</sequence>
<evidence type="ECO:0000313" key="5">
    <source>
        <dbReference type="EMBL" id="MDQ9093775.1"/>
    </source>
</evidence>
<dbReference type="EMBL" id="JAVIFY010000020">
    <property type="protein sequence ID" value="MDQ9093775.1"/>
    <property type="molecule type" value="Genomic_DNA"/>
</dbReference>
<accession>A0ABU1BH80</accession>
<evidence type="ECO:0000259" key="3">
    <source>
        <dbReference type="Pfam" id="PF26374"/>
    </source>
</evidence>
<feature type="domain" description="Heparinase II/III-like C-terminal" evidence="2">
    <location>
        <begin position="483"/>
        <end position="613"/>
    </location>
</feature>